<sequence>MLISVINLISKIINNFTDDFTKSIPFYSSINVLLDIVDPTVISFEVGIDVYILYLLDYDIVSGDCTFLLMRSDYGILDKIINGTEPLRSMFTQEMRELNLNLRESTTELVDITFDSADEQGYLPTKAFYLNEKYPNKVNLDDLKIKILIFKNNLKFKRKTFKKFYSKGIGNIRKVNNDYHYHEISNDWVSVSDADNDYDNFFDYRSTNRENSIKGYSVRP</sequence>
<name>A0A2U1D4G4_9LACO</name>
<organism evidence="1 2">
    <name type="scientific">Convivina intestini</name>
    <dbReference type="NCBI Taxonomy" id="1505726"/>
    <lineage>
        <taxon>Bacteria</taxon>
        <taxon>Bacillati</taxon>
        <taxon>Bacillota</taxon>
        <taxon>Bacilli</taxon>
        <taxon>Lactobacillales</taxon>
        <taxon>Lactobacillaceae</taxon>
        <taxon>Convivina</taxon>
    </lineage>
</organism>
<dbReference type="Proteomes" id="UP000245433">
    <property type="component" value="Unassembled WGS sequence"/>
</dbReference>
<keyword evidence="2" id="KW-1185">Reference proteome</keyword>
<dbReference type="EMBL" id="QEKT01000011">
    <property type="protein sequence ID" value="PVY82565.1"/>
    <property type="molecule type" value="Genomic_DNA"/>
</dbReference>
<evidence type="ECO:0000313" key="1">
    <source>
        <dbReference type="EMBL" id="PVY82565.1"/>
    </source>
</evidence>
<evidence type="ECO:0000313" key="2">
    <source>
        <dbReference type="Proteomes" id="UP000245433"/>
    </source>
</evidence>
<reference evidence="1 2" key="1">
    <citation type="submission" date="2018-04" db="EMBL/GenBank/DDBJ databases">
        <title>Genomic Encyclopedia of Type Strains, Phase IV (KMG-IV): sequencing the most valuable type-strain genomes for metagenomic binning, comparative biology and taxonomic classification.</title>
        <authorList>
            <person name="Goeker M."/>
        </authorList>
    </citation>
    <scope>NUCLEOTIDE SEQUENCE [LARGE SCALE GENOMIC DNA]</scope>
    <source>
        <strain evidence="1 2">DSM 28795</strain>
    </source>
</reference>
<protein>
    <submittedName>
        <fullName evidence="1">Uncharacterized protein</fullName>
    </submittedName>
</protein>
<comment type="caution">
    <text evidence="1">The sequence shown here is derived from an EMBL/GenBank/DDBJ whole genome shotgun (WGS) entry which is preliminary data.</text>
</comment>
<gene>
    <name evidence="1" type="ORF">C7384_1112</name>
</gene>
<dbReference type="RefSeq" id="WP_089939964.1">
    <property type="nucleotide sequence ID" value="NZ_CAKOEX010000012.1"/>
</dbReference>
<dbReference type="AlphaFoldDB" id="A0A2U1D4G4"/>
<proteinExistence type="predicted"/>
<accession>A0A2U1D4G4</accession>